<dbReference type="AlphaFoldDB" id="A0A0A9BRT2"/>
<reference evidence="1" key="2">
    <citation type="journal article" date="2015" name="Data Brief">
        <title>Shoot transcriptome of the giant reed, Arundo donax.</title>
        <authorList>
            <person name="Barrero R.A."/>
            <person name="Guerrero F.D."/>
            <person name="Moolhuijzen P."/>
            <person name="Goolsby J.A."/>
            <person name="Tidwell J."/>
            <person name="Bellgard S.E."/>
            <person name="Bellgard M.I."/>
        </authorList>
    </citation>
    <scope>NUCLEOTIDE SEQUENCE</scope>
    <source>
        <tissue evidence="1">Shoot tissue taken approximately 20 cm above the soil surface</tissue>
    </source>
</reference>
<organism evidence="1">
    <name type="scientific">Arundo donax</name>
    <name type="common">Giant reed</name>
    <name type="synonym">Donax arundinaceus</name>
    <dbReference type="NCBI Taxonomy" id="35708"/>
    <lineage>
        <taxon>Eukaryota</taxon>
        <taxon>Viridiplantae</taxon>
        <taxon>Streptophyta</taxon>
        <taxon>Embryophyta</taxon>
        <taxon>Tracheophyta</taxon>
        <taxon>Spermatophyta</taxon>
        <taxon>Magnoliopsida</taxon>
        <taxon>Liliopsida</taxon>
        <taxon>Poales</taxon>
        <taxon>Poaceae</taxon>
        <taxon>PACMAD clade</taxon>
        <taxon>Arundinoideae</taxon>
        <taxon>Arundineae</taxon>
        <taxon>Arundo</taxon>
    </lineage>
</organism>
<protein>
    <submittedName>
        <fullName evidence="1">Uncharacterized protein</fullName>
    </submittedName>
</protein>
<sequence length="29" mass="3292">MLLVVTCAPRGSHLSPSQAMEPWRHGWIM</sequence>
<name>A0A0A9BRT2_ARUDO</name>
<proteinExistence type="predicted"/>
<accession>A0A0A9BRT2</accession>
<reference evidence="1" key="1">
    <citation type="submission" date="2014-09" db="EMBL/GenBank/DDBJ databases">
        <authorList>
            <person name="Magalhaes I.L.F."/>
            <person name="Oliveira U."/>
            <person name="Santos F.R."/>
            <person name="Vidigal T.H.D.A."/>
            <person name="Brescovit A.D."/>
            <person name="Santos A.J."/>
        </authorList>
    </citation>
    <scope>NUCLEOTIDE SEQUENCE</scope>
    <source>
        <tissue evidence="1">Shoot tissue taken approximately 20 cm above the soil surface</tissue>
    </source>
</reference>
<dbReference type="EMBL" id="GBRH01233047">
    <property type="protein sequence ID" value="JAD64848.1"/>
    <property type="molecule type" value="Transcribed_RNA"/>
</dbReference>
<evidence type="ECO:0000313" key="1">
    <source>
        <dbReference type="EMBL" id="JAD64848.1"/>
    </source>
</evidence>